<feature type="region of interest" description="Disordered" evidence="1">
    <location>
        <begin position="1"/>
        <end position="21"/>
    </location>
</feature>
<keyword evidence="5" id="KW-1185">Reference proteome</keyword>
<evidence type="ECO:0000313" key="5">
    <source>
        <dbReference type="Proteomes" id="UP000635606"/>
    </source>
</evidence>
<evidence type="ECO:0000259" key="3">
    <source>
        <dbReference type="Pfam" id="PF19044"/>
    </source>
</evidence>
<reference evidence="4" key="1">
    <citation type="submission" date="2021-01" db="EMBL/GenBank/DDBJ databases">
        <title>Whole genome shotgun sequence of Virgisporangium ochraceum NBRC 16418.</title>
        <authorList>
            <person name="Komaki H."/>
            <person name="Tamura T."/>
        </authorList>
    </citation>
    <scope>NUCLEOTIDE SEQUENCE</scope>
    <source>
        <strain evidence="4">NBRC 16418</strain>
    </source>
</reference>
<dbReference type="Proteomes" id="UP000635606">
    <property type="component" value="Unassembled WGS sequence"/>
</dbReference>
<dbReference type="PANTHER" id="PTHR30121">
    <property type="entry name" value="UNCHARACTERIZED PROTEIN YJGR-RELATED"/>
    <property type="match status" value="1"/>
</dbReference>
<dbReference type="Pfam" id="PF01935">
    <property type="entry name" value="DUF87"/>
    <property type="match status" value="1"/>
</dbReference>
<name>A0A8J4A1N1_9ACTN</name>
<dbReference type="EMBL" id="BOPH01000130">
    <property type="protein sequence ID" value="GIJ74174.1"/>
    <property type="molecule type" value="Genomic_DNA"/>
</dbReference>
<dbReference type="InterPro" id="IPR051162">
    <property type="entry name" value="T4SS_component"/>
</dbReference>
<dbReference type="Gene3D" id="1.10.8.730">
    <property type="match status" value="1"/>
</dbReference>
<dbReference type="SUPFAM" id="SSF52540">
    <property type="entry name" value="P-loop containing nucleoside triphosphate hydrolases"/>
    <property type="match status" value="1"/>
</dbReference>
<dbReference type="PANTHER" id="PTHR30121:SF6">
    <property type="entry name" value="SLR6007 PROTEIN"/>
    <property type="match status" value="1"/>
</dbReference>
<dbReference type="InterPro" id="IPR027417">
    <property type="entry name" value="P-loop_NTPase"/>
</dbReference>
<feature type="domain" description="TraG P-loop" evidence="3">
    <location>
        <begin position="461"/>
        <end position="557"/>
    </location>
</feature>
<proteinExistence type="predicted"/>
<dbReference type="CDD" id="cd01127">
    <property type="entry name" value="TrwB_TraG_TraD_VirD4"/>
    <property type="match status" value="1"/>
</dbReference>
<evidence type="ECO:0000256" key="1">
    <source>
        <dbReference type="SAM" id="MobiDB-lite"/>
    </source>
</evidence>
<gene>
    <name evidence="4" type="ORF">Voc01_090910</name>
</gene>
<feature type="compositionally biased region" description="Basic residues" evidence="1">
    <location>
        <begin position="1"/>
        <end position="10"/>
    </location>
</feature>
<evidence type="ECO:0008006" key="6">
    <source>
        <dbReference type="Google" id="ProtNLM"/>
    </source>
</evidence>
<feature type="domain" description="Helicase HerA central" evidence="2">
    <location>
        <begin position="248"/>
        <end position="320"/>
    </location>
</feature>
<protein>
    <recommendedName>
        <fullName evidence="6">Type IV secretory pathway VirB4 protein-like protein</fullName>
    </recommendedName>
</protein>
<dbReference type="InterPro" id="IPR043964">
    <property type="entry name" value="P-loop_TraG"/>
</dbReference>
<accession>A0A8J4A1N1</accession>
<evidence type="ECO:0000313" key="4">
    <source>
        <dbReference type="EMBL" id="GIJ74174.1"/>
    </source>
</evidence>
<evidence type="ECO:0000259" key="2">
    <source>
        <dbReference type="Pfam" id="PF01935"/>
    </source>
</evidence>
<dbReference type="Pfam" id="PF19044">
    <property type="entry name" value="P-loop_TraG"/>
    <property type="match status" value="1"/>
</dbReference>
<dbReference type="AlphaFoldDB" id="A0A8J4A1N1"/>
<dbReference type="Gene3D" id="3.40.50.300">
    <property type="entry name" value="P-loop containing nucleotide triphosphate hydrolases"/>
    <property type="match status" value="1"/>
</dbReference>
<dbReference type="InterPro" id="IPR002789">
    <property type="entry name" value="HerA_central"/>
</dbReference>
<sequence length="593" mass="62900">MMPFTWRRRDRRDDTAGSVPGFRPSAVSVGARSVEVGDGCCATLAVTGYPAEVGAGWLEPLLSYPGRLDVAVHIEPVPPAVAAEGLKKQRGRLESTRRADAARGRLDDPYLDAAAYDAAELATRVARGEARLFRVGLYLTVHACTEDELTERVAEVRALAASLLLDTVPTTWRQLQGWITSLPFGFDAIGMRRMFDTDALAASFPFASPDLPLTAGNVGMGVLFGMNLASAGVVVWDRWAQDNFNAVILARSGAGKSYLAKLDLLRNLYLGVEAFVIDPEDEYLALAAAVGGTVIRPGATGVRVNPLDLNPADGEDALYARTQFMQTFITVLTSGADSGSHGQLSPEEAAALDVAVLAAYRSKGITTDPRSWRRPAPLLADVAAALRDGNGAGKALAARLRPYVQGSFKGMFDGPTTTVSDGHLVVYAIKDLPDELRAIGTLLTLDAIWKRIATRPAGSAPDVRRLVLVDEAWLLLAGGLGAQFLRRLAKSARKHGAGLTVVTQDAADVLGTDIGRAVISNAATQILLRQAPQAIGTVAEAFELNDGERAFLLSSGRGDALLVSGPNRCAFRALASDIEHSLVVTGPTASHSR</sequence>
<organism evidence="4 5">
    <name type="scientific">Virgisporangium ochraceum</name>
    <dbReference type="NCBI Taxonomy" id="65505"/>
    <lineage>
        <taxon>Bacteria</taxon>
        <taxon>Bacillati</taxon>
        <taxon>Actinomycetota</taxon>
        <taxon>Actinomycetes</taxon>
        <taxon>Micromonosporales</taxon>
        <taxon>Micromonosporaceae</taxon>
        <taxon>Virgisporangium</taxon>
    </lineage>
</organism>
<comment type="caution">
    <text evidence="4">The sequence shown here is derived from an EMBL/GenBank/DDBJ whole genome shotgun (WGS) entry which is preliminary data.</text>
</comment>